<dbReference type="Proteomes" id="UP000007015">
    <property type="component" value="Chromosome 5"/>
</dbReference>
<protein>
    <submittedName>
        <fullName evidence="2">Uncharacterized protein</fullName>
    </submittedName>
</protein>
<sequence length="129" mass="13424">MDPHAGAVASGESAGDEDDGSGEHETHPTSSAPSANSRPRKRSRLTAAADESTTVDDCSAGGSGSGSGDGGESVGAWPYDESAARDELVTLIVSQDLPVGIDYHTWVTTTSARPPLWQNNLIFETTFIF</sequence>
<dbReference type="EMBL" id="CM000130">
    <property type="protein sequence ID" value="EAY97052.1"/>
    <property type="molecule type" value="Genomic_DNA"/>
</dbReference>
<proteinExistence type="predicted"/>
<name>A2Y1U2_ORYSI</name>
<gene>
    <name evidence="2" type="ORF">OsI_18974</name>
</gene>
<feature type="region of interest" description="Disordered" evidence="1">
    <location>
        <begin position="1"/>
        <end position="79"/>
    </location>
</feature>
<dbReference type="HOGENOM" id="CLU_1952391_0_0_1"/>
<dbReference type="Gramene" id="BGIOSGA019401-TA">
    <property type="protein sequence ID" value="BGIOSGA019401-PA"/>
    <property type="gene ID" value="BGIOSGA019401"/>
</dbReference>
<evidence type="ECO:0000256" key="1">
    <source>
        <dbReference type="SAM" id="MobiDB-lite"/>
    </source>
</evidence>
<dbReference type="AlphaFoldDB" id="A2Y1U2"/>
<feature type="compositionally biased region" description="Gly residues" evidence="1">
    <location>
        <begin position="61"/>
        <end position="73"/>
    </location>
</feature>
<accession>A2Y1U2</accession>
<evidence type="ECO:0000313" key="2">
    <source>
        <dbReference type="EMBL" id="EAY97052.1"/>
    </source>
</evidence>
<feature type="compositionally biased region" description="Polar residues" evidence="1">
    <location>
        <begin position="28"/>
        <end position="37"/>
    </location>
</feature>
<organism evidence="2 3">
    <name type="scientific">Oryza sativa subsp. indica</name>
    <name type="common">Rice</name>
    <dbReference type="NCBI Taxonomy" id="39946"/>
    <lineage>
        <taxon>Eukaryota</taxon>
        <taxon>Viridiplantae</taxon>
        <taxon>Streptophyta</taxon>
        <taxon>Embryophyta</taxon>
        <taxon>Tracheophyta</taxon>
        <taxon>Spermatophyta</taxon>
        <taxon>Magnoliopsida</taxon>
        <taxon>Liliopsida</taxon>
        <taxon>Poales</taxon>
        <taxon>Poaceae</taxon>
        <taxon>BOP clade</taxon>
        <taxon>Oryzoideae</taxon>
        <taxon>Oryzeae</taxon>
        <taxon>Oryzinae</taxon>
        <taxon>Oryza</taxon>
        <taxon>Oryza sativa</taxon>
    </lineage>
</organism>
<evidence type="ECO:0000313" key="3">
    <source>
        <dbReference type="Proteomes" id="UP000007015"/>
    </source>
</evidence>
<reference evidence="2 3" key="1">
    <citation type="journal article" date="2005" name="PLoS Biol.">
        <title>The genomes of Oryza sativa: a history of duplications.</title>
        <authorList>
            <person name="Yu J."/>
            <person name="Wang J."/>
            <person name="Lin W."/>
            <person name="Li S."/>
            <person name="Li H."/>
            <person name="Zhou J."/>
            <person name="Ni P."/>
            <person name="Dong W."/>
            <person name="Hu S."/>
            <person name="Zeng C."/>
            <person name="Zhang J."/>
            <person name="Zhang Y."/>
            <person name="Li R."/>
            <person name="Xu Z."/>
            <person name="Li S."/>
            <person name="Li X."/>
            <person name="Zheng H."/>
            <person name="Cong L."/>
            <person name="Lin L."/>
            <person name="Yin J."/>
            <person name="Geng J."/>
            <person name="Li G."/>
            <person name="Shi J."/>
            <person name="Liu J."/>
            <person name="Lv H."/>
            <person name="Li J."/>
            <person name="Wang J."/>
            <person name="Deng Y."/>
            <person name="Ran L."/>
            <person name="Shi X."/>
            <person name="Wang X."/>
            <person name="Wu Q."/>
            <person name="Li C."/>
            <person name="Ren X."/>
            <person name="Wang J."/>
            <person name="Wang X."/>
            <person name="Li D."/>
            <person name="Liu D."/>
            <person name="Zhang X."/>
            <person name="Ji Z."/>
            <person name="Zhao W."/>
            <person name="Sun Y."/>
            <person name="Zhang Z."/>
            <person name="Bao J."/>
            <person name="Han Y."/>
            <person name="Dong L."/>
            <person name="Ji J."/>
            <person name="Chen P."/>
            <person name="Wu S."/>
            <person name="Liu J."/>
            <person name="Xiao Y."/>
            <person name="Bu D."/>
            <person name="Tan J."/>
            <person name="Yang L."/>
            <person name="Ye C."/>
            <person name="Zhang J."/>
            <person name="Xu J."/>
            <person name="Zhou Y."/>
            <person name="Yu Y."/>
            <person name="Zhang B."/>
            <person name="Zhuang S."/>
            <person name="Wei H."/>
            <person name="Liu B."/>
            <person name="Lei M."/>
            <person name="Yu H."/>
            <person name="Li Y."/>
            <person name="Xu H."/>
            <person name="Wei S."/>
            <person name="He X."/>
            <person name="Fang L."/>
            <person name="Zhang Z."/>
            <person name="Zhang Y."/>
            <person name="Huang X."/>
            <person name="Su Z."/>
            <person name="Tong W."/>
            <person name="Li J."/>
            <person name="Tong Z."/>
            <person name="Li S."/>
            <person name="Ye J."/>
            <person name="Wang L."/>
            <person name="Fang L."/>
            <person name="Lei T."/>
            <person name="Chen C."/>
            <person name="Chen H."/>
            <person name="Xu Z."/>
            <person name="Li H."/>
            <person name="Huang H."/>
            <person name="Zhang F."/>
            <person name="Xu H."/>
            <person name="Li N."/>
            <person name="Zhao C."/>
            <person name="Li S."/>
            <person name="Dong L."/>
            <person name="Huang Y."/>
            <person name="Li L."/>
            <person name="Xi Y."/>
            <person name="Qi Q."/>
            <person name="Li W."/>
            <person name="Zhang B."/>
            <person name="Hu W."/>
            <person name="Zhang Y."/>
            <person name="Tian X."/>
            <person name="Jiao Y."/>
            <person name="Liang X."/>
            <person name="Jin J."/>
            <person name="Gao L."/>
            <person name="Zheng W."/>
            <person name="Hao B."/>
            <person name="Liu S."/>
            <person name="Wang W."/>
            <person name="Yuan L."/>
            <person name="Cao M."/>
            <person name="McDermott J."/>
            <person name="Samudrala R."/>
            <person name="Wang J."/>
            <person name="Wong G.K."/>
            <person name="Yang H."/>
        </authorList>
    </citation>
    <scope>NUCLEOTIDE SEQUENCE [LARGE SCALE GENOMIC DNA]</scope>
    <source>
        <strain evidence="3">cv. 93-11</strain>
    </source>
</reference>
<keyword evidence="3" id="KW-1185">Reference proteome</keyword>